<dbReference type="InterPro" id="IPR023996">
    <property type="entry name" value="TonB-dep_OMP_SusC/RagA"/>
</dbReference>
<dbReference type="NCBIfam" id="TIGR04056">
    <property type="entry name" value="OMP_RagA_SusC"/>
    <property type="match status" value="1"/>
</dbReference>
<keyword evidence="7 8" id="KW-0998">Cell outer membrane</keyword>
<comment type="subcellular location">
    <subcellularLocation>
        <location evidence="1 8">Cell outer membrane</location>
        <topology evidence="1 8">Multi-pass membrane protein</topology>
    </subcellularLocation>
</comment>
<dbReference type="EMBL" id="CP117880">
    <property type="protein sequence ID" value="WDF69004.1"/>
    <property type="molecule type" value="Genomic_DNA"/>
</dbReference>
<evidence type="ECO:0000256" key="4">
    <source>
        <dbReference type="ARBA" id="ARBA00022692"/>
    </source>
</evidence>
<dbReference type="Pfam" id="PF07715">
    <property type="entry name" value="Plug"/>
    <property type="match status" value="1"/>
</dbReference>
<dbReference type="InterPro" id="IPR008969">
    <property type="entry name" value="CarboxyPept-like_regulatory"/>
</dbReference>
<dbReference type="InterPro" id="IPR036942">
    <property type="entry name" value="Beta-barrel_TonB_sf"/>
</dbReference>
<keyword evidence="12" id="KW-1185">Reference proteome</keyword>
<dbReference type="RefSeq" id="WP_274267732.1">
    <property type="nucleotide sequence ID" value="NZ_CP117880.1"/>
</dbReference>
<keyword evidence="3 8" id="KW-1134">Transmembrane beta strand</keyword>
<evidence type="ECO:0000256" key="5">
    <source>
        <dbReference type="ARBA" id="ARBA00022729"/>
    </source>
</evidence>
<protein>
    <submittedName>
        <fullName evidence="11">SusC/RagA family TonB-linked outer membrane protein</fullName>
    </submittedName>
</protein>
<feature type="signal peptide" evidence="9">
    <location>
        <begin position="1"/>
        <end position="23"/>
    </location>
</feature>
<sequence length="1071" mass="118368">MKNKLLGFLLAMCCVLQITVAQEKPVTGRVLDAQGTPLAGVTVTVEGTATASQTDNFGNYVIKALKGKSISFKLIGYADSQVMVGDNNAYNVSLDYANVGLDEVVVTAYGVQNKEAITGAVASISAKDIEKRPVSSVTAVLEGLAPGLQVNNSNGEPGQSPNVRVRGFGSINGESAPSYIVDGVLFQGNISDLNPADIESVSVLKDATSAALYGSRGANGVIVITTKRGKKGTADFGLTVNQGVFTRGIPEYDRLNPTQYMGVAWQGYRNQLQTANPSWTTAQANSAATQDLIPSILKLNIFDVPNEQLFDANGNFNNNAGILGTYGEDLDWFDAVSRSGHRQEYLMNGRGGSEKGSYFFSLGYLDEQGYIKTSDFDRLSGRVSAEITPKSWMRAGFSANASHQRSNNTTGEGSGFTNPWNYARNIAPIYPIYLHDASTGEYVLDQQGNRIYDDGATSRNQYVGRHMVWENELNANINKRNTINSQAFIDINILKNLKFSARGDINLRNSERREYDNAIIGDGSGNNGRASRTIYNYKNYTLQQQLNYTNTFAQDHNVDVFLGHENYGNIYTYLNGSKNTETFPGKHDLVNFSNIATFTDYEHNDKLESYLSRVRYNYQEKYYLEGSFRRDGTSRLHPDMRWGNFWSAGATWMLSKEAFLKDVNWVNSLKLRAATGVVGNIESLDFYDYMALYALGQNNNMSAVYKSNNENENLKWEGSQSSSFAVEGRLFNRMNFTVEYFDKRSKDLLFDVNLPISTGGTDATVGRATVWRNIGDLVNRGLEISFDVDVVKNTDFRWNVGANATFLKNKIINLPAENKENGIISAPFKYMEGHSVFDYFLFQYAGVDMMTGQALYHADTEAYDPAAATGAWLPFQEEVNGVVYTRNSAYAKREFSGTGIPTMMGAVNTSLSYKNWSLSGLFTYSLGGKGLDYSYISLMGVTANPSAGHLDLLNSWTQAPEGMTETSADRINPDAIPQINYSTSQYNNATSSRFLINNSYFVIKNITVGYQLPKPLLERVSLNRVNLNFSVENLATFNALKGFSSQQTFGGYSENQFVPSRVFSFGVNVGF</sequence>
<keyword evidence="6 8" id="KW-0472">Membrane</keyword>
<dbReference type="Gene3D" id="2.60.40.1120">
    <property type="entry name" value="Carboxypeptidase-like, regulatory domain"/>
    <property type="match status" value="1"/>
</dbReference>
<name>A0ABY7WH96_9SPHI</name>
<dbReference type="InterPro" id="IPR039426">
    <property type="entry name" value="TonB-dep_rcpt-like"/>
</dbReference>
<accession>A0ABY7WH96</accession>
<evidence type="ECO:0000256" key="6">
    <source>
        <dbReference type="ARBA" id="ARBA00023136"/>
    </source>
</evidence>
<evidence type="ECO:0000256" key="9">
    <source>
        <dbReference type="SAM" id="SignalP"/>
    </source>
</evidence>
<feature type="domain" description="TonB-dependent receptor plug" evidence="10">
    <location>
        <begin position="114"/>
        <end position="221"/>
    </location>
</feature>
<evidence type="ECO:0000313" key="12">
    <source>
        <dbReference type="Proteomes" id="UP001221558"/>
    </source>
</evidence>
<evidence type="ECO:0000256" key="2">
    <source>
        <dbReference type="ARBA" id="ARBA00022448"/>
    </source>
</evidence>
<proteinExistence type="inferred from homology"/>
<evidence type="ECO:0000256" key="8">
    <source>
        <dbReference type="PROSITE-ProRule" id="PRU01360"/>
    </source>
</evidence>
<evidence type="ECO:0000256" key="1">
    <source>
        <dbReference type="ARBA" id="ARBA00004571"/>
    </source>
</evidence>
<keyword evidence="4 8" id="KW-0812">Transmembrane</keyword>
<dbReference type="NCBIfam" id="TIGR04057">
    <property type="entry name" value="SusC_RagA_signa"/>
    <property type="match status" value="1"/>
</dbReference>
<evidence type="ECO:0000256" key="3">
    <source>
        <dbReference type="ARBA" id="ARBA00022452"/>
    </source>
</evidence>
<dbReference type="Gene3D" id="2.40.170.20">
    <property type="entry name" value="TonB-dependent receptor, beta-barrel domain"/>
    <property type="match status" value="1"/>
</dbReference>
<dbReference type="SUPFAM" id="SSF49464">
    <property type="entry name" value="Carboxypeptidase regulatory domain-like"/>
    <property type="match status" value="1"/>
</dbReference>
<dbReference type="InterPro" id="IPR037066">
    <property type="entry name" value="Plug_dom_sf"/>
</dbReference>
<dbReference type="Gene3D" id="2.170.130.10">
    <property type="entry name" value="TonB-dependent receptor, plug domain"/>
    <property type="match status" value="1"/>
</dbReference>
<keyword evidence="2 8" id="KW-0813">Transport</keyword>
<reference evidence="11 12" key="1">
    <citation type="submission" date="2023-02" db="EMBL/GenBank/DDBJ databases">
        <title>Genome sequence of Sphingobacterium sp. KACC 22765.</title>
        <authorList>
            <person name="Kim S."/>
            <person name="Heo J."/>
            <person name="Kwon S.-W."/>
        </authorList>
    </citation>
    <scope>NUCLEOTIDE SEQUENCE [LARGE SCALE GENOMIC DNA]</scope>
    <source>
        <strain evidence="11 12">KACC 22765</strain>
    </source>
</reference>
<dbReference type="PANTHER" id="PTHR30069:SF29">
    <property type="entry name" value="HEMOGLOBIN AND HEMOGLOBIN-HAPTOGLOBIN-BINDING PROTEIN 1-RELATED"/>
    <property type="match status" value="1"/>
</dbReference>
<comment type="similarity">
    <text evidence="8">Belongs to the TonB-dependent receptor family.</text>
</comment>
<dbReference type="Pfam" id="PF13715">
    <property type="entry name" value="CarbopepD_reg_2"/>
    <property type="match status" value="1"/>
</dbReference>
<gene>
    <name evidence="11" type="ORF">PQ465_01190</name>
</gene>
<dbReference type="SUPFAM" id="SSF56935">
    <property type="entry name" value="Porins"/>
    <property type="match status" value="1"/>
</dbReference>
<dbReference type="InterPro" id="IPR012910">
    <property type="entry name" value="Plug_dom"/>
</dbReference>
<dbReference type="Proteomes" id="UP001221558">
    <property type="component" value="Chromosome"/>
</dbReference>
<evidence type="ECO:0000313" key="11">
    <source>
        <dbReference type="EMBL" id="WDF69004.1"/>
    </source>
</evidence>
<dbReference type="InterPro" id="IPR023997">
    <property type="entry name" value="TonB-dep_OMP_SusC/RagA_CS"/>
</dbReference>
<keyword evidence="5 9" id="KW-0732">Signal</keyword>
<dbReference type="PROSITE" id="PS52016">
    <property type="entry name" value="TONB_DEPENDENT_REC_3"/>
    <property type="match status" value="1"/>
</dbReference>
<dbReference type="PANTHER" id="PTHR30069">
    <property type="entry name" value="TONB-DEPENDENT OUTER MEMBRANE RECEPTOR"/>
    <property type="match status" value="1"/>
</dbReference>
<evidence type="ECO:0000256" key="7">
    <source>
        <dbReference type="ARBA" id="ARBA00023237"/>
    </source>
</evidence>
<evidence type="ECO:0000259" key="10">
    <source>
        <dbReference type="Pfam" id="PF07715"/>
    </source>
</evidence>
<organism evidence="11 12">
    <name type="scientific">Sphingobacterium oryzagri</name>
    <dbReference type="NCBI Taxonomy" id="3025669"/>
    <lineage>
        <taxon>Bacteria</taxon>
        <taxon>Pseudomonadati</taxon>
        <taxon>Bacteroidota</taxon>
        <taxon>Sphingobacteriia</taxon>
        <taxon>Sphingobacteriales</taxon>
        <taxon>Sphingobacteriaceae</taxon>
        <taxon>Sphingobacterium</taxon>
    </lineage>
</organism>
<feature type="chain" id="PRO_5046211897" evidence="9">
    <location>
        <begin position="24"/>
        <end position="1071"/>
    </location>
</feature>